<keyword evidence="3" id="KW-1185">Reference proteome</keyword>
<dbReference type="InterPro" id="IPR002347">
    <property type="entry name" value="SDR_fam"/>
</dbReference>
<comment type="caution">
    <text evidence="2">The sequence shown here is derived from an EMBL/GenBank/DDBJ whole genome shotgun (WGS) entry which is preliminary data.</text>
</comment>
<comment type="similarity">
    <text evidence="1">Belongs to the short-chain dehydrogenases/reductases (SDR) family.</text>
</comment>
<dbReference type="Pfam" id="PF00106">
    <property type="entry name" value="adh_short"/>
    <property type="match status" value="1"/>
</dbReference>
<dbReference type="PROSITE" id="PS00061">
    <property type="entry name" value="ADH_SHORT"/>
    <property type="match status" value="1"/>
</dbReference>
<dbReference type="PANTHER" id="PTHR43313">
    <property type="entry name" value="SHORT-CHAIN DEHYDROGENASE/REDUCTASE FAMILY 9C"/>
    <property type="match status" value="1"/>
</dbReference>
<dbReference type="AlphaFoldDB" id="A0A840IND2"/>
<reference evidence="2 3" key="1">
    <citation type="submission" date="2020-08" db="EMBL/GenBank/DDBJ databases">
        <title>Sequencing the genomes of 1000 actinobacteria strains.</title>
        <authorList>
            <person name="Klenk H.-P."/>
        </authorList>
    </citation>
    <scope>NUCLEOTIDE SEQUENCE [LARGE SCALE GENOMIC DNA]</scope>
    <source>
        <strain evidence="2 3">DSM 45859</strain>
    </source>
</reference>
<name>A0A840IND2_9PSEU</name>
<dbReference type="PRINTS" id="PR00081">
    <property type="entry name" value="GDHRDH"/>
</dbReference>
<gene>
    <name evidence="2" type="ORF">BJY18_000069</name>
</gene>
<dbReference type="InterPro" id="IPR036291">
    <property type="entry name" value="NAD(P)-bd_dom_sf"/>
</dbReference>
<accession>A0A840IND2</accession>
<dbReference type="EMBL" id="JACHMG010000001">
    <property type="protein sequence ID" value="MBB4682584.1"/>
    <property type="molecule type" value="Genomic_DNA"/>
</dbReference>
<dbReference type="Gene3D" id="3.40.50.720">
    <property type="entry name" value="NAD(P)-binding Rossmann-like Domain"/>
    <property type="match status" value="1"/>
</dbReference>
<proteinExistence type="inferred from homology"/>
<organism evidence="2 3">
    <name type="scientific">Amycolatopsis jiangsuensis</name>
    <dbReference type="NCBI Taxonomy" id="1181879"/>
    <lineage>
        <taxon>Bacteria</taxon>
        <taxon>Bacillati</taxon>
        <taxon>Actinomycetota</taxon>
        <taxon>Actinomycetes</taxon>
        <taxon>Pseudonocardiales</taxon>
        <taxon>Pseudonocardiaceae</taxon>
        <taxon>Amycolatopsis</taxon>
    </lineage>
</organism>
<dbReference type="GO" id="GO:0008202">
    <property type="term" value="P:steroid metabolic process"/>
    <property type="evidence" value="ECO:0007669"/>
    <property type="project" value="TreeGrafter"/>
</dbReference>
<dbReference type="InterPro" id="IPR020904">
    <property type="entry name" value="Sc_DH/Rdtase_CS"/>
</dbReference>
<protein>
    <submittedName>
        <fullName evidence="2">NAD(P)-dependent dehydrogenase (Short-subunit alcohol dehydrogenase family)</fullName>
    </submittedName>
</protein>
<sequence length="188" mass="19907">MRAQLEVNVVGLVATTQAFLPAIRAGGGRVVMISSTAGRVATPFLGAYSASKFAVEVLSDTLRQELRPWGVPVVIVEPGSFTSRNRAGTETAVRADRTSLSADAESRYGAALDAFLEFGRKTEARAGDPARVAEVVERALTTSRPRVRYLVGADSRVTVALSRLLPTGAMDALLTRAVGLPRRAGARP</sequence>
<dbReference type="SUPFAM" id="SSF51735">
    <property type="entry name" value="NAD(P)-binding Rossmann-fold domains"/>
    <property type="match status" value="1"/>
</dbReference>
<dbReference type="Proteomes" id="UP000581769">
    <property type="component" value="Unassembled WGS sequence"/>
</dbReference>
<evidence type="ECO:0000256" key="1">
    <source>
        <dbReference type="ARBA" id="ARBA00006484"/>
    </source>
</evidence>
<dbReference type="GO" id="GO:0016491">
    <property type="term" value="F:oxidoreductase activity"/>
    <property type="evidence" value="ECO:0007669"/>
    <property type="project" value="TreeGrafter"/>
</dbReference>
<evidence type="ECO:0000313" key="3">
    <source>
        <dbReference type="Proteomes" id="UP000581769"/>
    </source>
</evidence>
<dbReference type="PANTHER" id="PTHR43313:SF1">
    <property type="entry name" value="3BETA-HYDROXYSTEROID DEHYDROGENASE DHS-16"/>
    <property type="match status" value="1"/>
</dbReference>
<evidence type="ECO:0000313" key="2">
    <source>
        <dbReference type="EMBL" id="MBB4682584.1"/>
    </source>
</evidence>